<dbReference type="AlphaFoldDB" id="A0A7N0V212"/>
<dbReference type="InterPro" id="IPR036249">
    <property type="entry name" value="Thioredoxin-like_sf"/>
</dbReference>
<evidence type="ECO:0000259" key="6">
    <source>
        <dbReference type="PROSITE" id="PS50405"/>
    </source>
</evidence>
<dbReference type="InterPro" id="IPR010987">
    <property type="entry name" value="Glutathione-S-Trfase_C-like"/>
</dbReference>
<dbReference type="Proteomes" id="UP000594263">
    <property type="component" value="Unplaced"/>
</dbReference>
<evidence type="ECO:0000256" key="3">
    <source>
        <dbReference type="ARBA" id="ARBA00047960"/>
    </source>
</evidence>
<dbReference type="InterPro" id="IPR004045">
    <property type="entry name" value="Glutathione_S-Trfase_N"/>
</dbReference>
<evidence type="ECO:0000313" key="8">
    <source>
        <dbReference type="Proteomes" id="UP000594263"/>
    </source>
</evidence>
<dbReference type="InterPro" id="IPR045074">
    <property type="entry name" value="GST_C_Tau"/>
</dbReference>
<dbReference type="Pfam" id="PF00043">
    <property type="entry name" value="GST_C"/>
    <property type="match status" value="1"/>
</dbReference>
<reference evidence="7" key="1">
    <citation type="submission" date="2021-01" db="UniProtKB">
        <authorList>
            <consortium name="EnsemblPlants"/>
        </authorList>
    </citation>
    <scope>IDENTIFICATION</scope>
</reference>
<dbReference type="InterPro" id="IPR004046">
    <property type="entry name" value="GST_C"/>
</dbReference>
<name>A0A7N0V212_KALFE</name>
<dbReference type="EC" id="2.5.1.18" evidence="1"/>
<feature type="domain" description="GST N-terminal" evidence="5">
    <location>
        <begin position="3"/>
        <end position="69"/>
    </location>
</feature>
<dbReference type="InterPro" id="IPR036282">
    <property type="entry name" value="Glutathione-S-Trfase_C_sf"/>
</dbReference>
<keyword evidence="8" id="KW-1185">Reference proteome</keyword>
<organism evidence="7 8">
    <name type="scientific">Kalanchoe fedtschenkoi</name>
    <name type="common">Lavender scallops</name>
    <name type="synonym">South American air plant</name>
    <dbReference type="NCBI Taxonomy" id="63787"/>
    <lineage>
        <taxon>Eukaryota</taxon>
        <taxon>Viridiplantae</taxon>
        <taxon>Streptophyta</taxon>
        <taxon>Embryophyta</taxon>
        <taxon>Tracheophyta</taxon>
        <taxon>Spermatophyta</taxon>
        <taxon>Magnoliopsida</taxon>
        <taxon>eudicotyledons</taxon>
        <taxon>Gunneridae</taxon>
        <taxon>Pentapetalae</taxon>
        <taxon>Saxifragales</taxon>
        <taxon>Crassulaceae</taxon>
        <taxon>Kalanchoe</taxon>
    </lineage>
</organism>
<comment type="catalytic activity">
    <reaction evidence="3">
        <text>RX + glutathione = an S-substituted glutathione + a halide anion + H(+)</text>
        <dbReference type="Rhea" id="RHEA:16437"/>
        <dbReference type="ChEBI" id="CHEBI:15378"/>
        <dbReference type="ChEBI" id="CHEBI:16042"/>
        <dbReference type="ChEBI" id="CHEBI:17792"/>
        <dbReference type="ChEBI" id="CHEBI:57925"/>
        <dbReference type="ChEBI" id="CHEBI:90779"/>
        <dbReference type="EC" id="2.5.1.18"/>
    </reaction>
</comment>
<dbReference type="Gene3D" id="3.40.30.10">
    <property type="entry name" value="Glutaredoxin"/>
    <property type="match status" value="2"/>
</dbReference>
<dbReference type="SUPFAM" id="SSF47616">
    <property type="entry name" value="GST C-terminal domain-like"/>
    <property type="match status" value="1"/>
</dbReference>
<dbReference type="SFLD" id="SFLDS00019">
    <property type="entry name" value="Glutathione_Transferase_(cytos"/>
    <property type="match status" value="1"/>
</dbReference>
<dbReference type="InterPro" id="IPR040079">
    <property type="entry name" value="Glutathione_S-Trfase"/>
</dbReference>
<evidence type="ECO:0000313" key="7">
    <source>
        <dbReference type="EnsemblPlants" id="Kaladp0095s0076.1.v1.1"/>
    </source>
</evidence>
<dbReference type="GO" id="GO:0006749">
    <property type="term" value="P:glutathione metabolic process"/>
    <property type="evidence" value="ECO:0007669"/>
    <property type="project" value="InterPro"/>
</dbReference>
<dbReference type="PROSITE" id="PS50404">
    <property type="entry name" value="GST_NTER"/>
    <property type="match status" value="1"/>
</dbReference>
<evidence type="ECO:0000256" key="1">
    <source>
        <dbReference type="ARBA" id="ARBA00012452"/>
    </source>
</evidence>
<dbReference type="CDD" id="cd03185">
    <property type="entry name" value="GST_C_Tau"/>
    <property type="match status" value="1"/>
</dbReference>
<dbReference type="GO" id="GO:0005737">
    <property type="term" value="C:cytoplasm"/>
    <property type="evidence" value="ECO:0007669"/>
    <property type="project" value="TreeGrafter"/>
</dbReference>
<accession>A0A7N0V212</accession>
<proteinExistence type="inferred from homology"/>
<keyword evidence="2" id="KW-0808">Transferase</keyword>
<dbReference type="InterPro" id="IPR045073">
    <property type="entry name" value="Omega/Tau-like"/>
</dbReference>
<comment type="similarity">
    <text evidence="4">Belongs to the GST superfamily.</text>
</comment>
<evidence type="ECO:0000259" key="5">
    <source>
        <dbReference type="PROSITE" id="PS50404"/>
    </source>
</evidence>
<dbReference type="GO" id="GO:0004364">
    <property type="term" value="F:glutathione transferase activity"/>
    <property type="evidence" value="ECO:0007669"/>
    <property type="project" value="UniProtKB-EC"/>
</dbReference>
<dbReference type="PANTHER" id="PTHR11260">
    <property type="entry name" value="GLUTATHIONE S-TRANSFERASE, GST, SUPERFAMILY, GST DOMAIN CONTAINING"/>
    <property type="match status" value="1"/>
</dbReference>
<sequence>MVDEVILLDYWPIMFCMRVSIALAKKGLQYESREADMWDKIPTLIHNGKPVCESLIAVQYIDEIWSAKAPLLPSDPHERAQARLWAEFVDKKIFEDSAWIWRGIDVEASKKRLIESLKVLEAELGDKACFGGNKLGLVDIALVTFYSCIEAECSSLVAWGRRCVQENESVAKSLPDSHKIYQHVMEMRRNKFSLE</sequence>
<protein>
    <recommendedName>
        <fullName evidence="1">glutathione transferase</fullName>
        <ecNumber evidence="1">2.5.1.18</ecNumber>
    </recommendedName>
</protein>
<evidence type="ECO:0000256" key="4">
    <source>
        <dbReference type="RuleBase" id="RU003494"/>
    </source>
</evidence>
<dbReference type="Gene3D" id="1.20.1050.10">
    <property type="match status" value="1"/>
</dbReference>
<dbReference type="Gramene" id="Kaladp0095s0076.1.v1.1">
    <property type="protein sequence ID" value="Kaladp0095s0076.1.v1.1"/>
    <property type="gene ID" value="Kaladp0095s0076.v1.1"/>
</dbReference>
<dbReference type="Pfam" id="PF02798">
    <property type="entry name" value="GST_N"/>
    <property type="match status" value="1"/>
</dbReference>
<dbReference type="SUPFAM" id="SSF52833">
    <property type="entry name" value="Thioredoxin-like"/>
    <property type="match status" value="1"/>
</dbReference>
<dbReference type="OMA" id="SQTRLWK"/>
<dbReference type="PANTHER" id="PTHR11260:SF781">
    <property type="entry name" value="GLUTATHIONE S-TRANSFERASE U19"/>
    <property type="match status" value="1"/>
</dbReference>
<feature type="domain" description="GST C-terminal" evidence="6">
    <location>
        <begin position="75"/>
        <end position="195"/>
    </location>
</feature>
<dbReference type="PROSITE" id="PS50405">
    <property type="entry name" value="GST_CTER"/>
    <property type="match status" value="1"/>
</dbReference>
<evidence type="ECO:0000256" key="2">
    <source>
        <dbReference type="ARBA" id="ARBA00022679"/>
    </source>
</evidence>
<dbReference type="EnsemblPlants" id="Kaladp0095s0076.1.v1.1">
    <property type="protein sequence ID" value="Kaladp0095s0076.1.v1.1"/>
    <property type="gene ID" value="Kaladp0095s0076.v1.1"/>
</dbReference>